<feature type="domain" description="Phospholipid/glycerol acyltransferase" evidence="1">
    <location>
        <begin position="105"/>
        <end position="227"/>
    </location>
</feature>
<dbReference type="OrthoDB" id="1113830at2"/>
<reference evidence="2 3" key="1">
    <citation type="journal article" date="2014" name="Antonie Van Leeuwenhoek">
        <title>Hyphomonas beringensis sp. nov. and Hyphomonas chukchiensis sp. nov., isolated from surface seawater of the Bering Sea and Chukchi Sea.</title>
        <authorList>
            <person name="Li C."/>
            <person name="Lai Q."/>
            <person name="Li G."/>
            <person name="Dong C."/>
            <person name="Wang J."/>
            <person name="Liao Y."/>
            <person name="Shao Z."/>
        </authorList>
    </citation>
    <scope>NUCLEOTIDE SEQUENCE [LARGE SCALE GENOMIC DNA]</scope>
    <source>
        <strain evidence="2 3">25B14_1</strain>
    </source>
</reference>
<organism evidence="2 3">
    <name type="scientific">Hyphomonas beringensis</name>
    <dbReference type="NCBI Taxonomy" id="1280946"/>
    <lineage>
        <taxon>Bacteria</taxon>
        <taxon>Pseudomonadati</taxon>
        <taxon>Pseudomonadota</taxon>
        <taxon>Alphaproteobacteria</taxon>
        <taxon>Hyphomonadales</taxon>
        <taxon>Hyphomonadaceae</taxon>
        <taxon>Hyphomonas</taxon>
    </lineage>
</organism>
<dbReference type="Pfam" id="PF01553">
    <property type="entry name" value="Acyltransferase"/>
    <property type="match status" value="1"/>
</dbReference>
<sequence length="301" mass="34279">MTDESLARKEASARPSAFLVADEKNNDQHIVDVLIEERCPKLRGSWSWPLVRPVLYKMLGYRKAREMADEIVQLNGRDSFDLLSRHLDFQLEVEGIERMPREGRLIIAANHPTGLADGVAVWDLLKRVRDDITFFANADAVRVNPRFQDVIIPVEWVAEKRTPAKTRETLKRAGEAFAEEKCVVIFPSGRLARKEDGRLIEKDWFSTVVGLARKQNAPVLPLNLDAWNSWLFYTLSDISGELRDITLFNELLNKRGANVRMTFGQIIPPDQLEGDANEVTEKLKAHVAYELLEDSNAVFKP</sequence>
<dbReference type="EMBL" id="AWFF01000050">
    <property type="protein sequence ID" value="KCZ53606.1"/>
    <property type="molecule type" value="Genomic_DNA"/>
</dbReference>
<accession>A0A062TZX7</accession>
<dbReference type="RefSeq" id="WP_034797450.1">
    <property type="nucleotide sequence ID" value="NZ_AWFF01000050.1"/>
</dbReference>
<dbReference type="Proteomes" id="UP000027037">
    <property type="component" value="Unassembled WGS sequence"/>
</dbReference>
<dbReference type="GO" id="GO:0016746">
    <property type="term" value="F:acyltransferase activity"/>
    <property type="evidence" value="ECO:0007669"/>
    <property type="project" value="InterPro"/>
</dbReference>
<evidence type="ECO:0000313" key="2">
    <source>
        <dbReference type="EMBL" id="KCZ53606.1"/>
    </source>
</evidence>
<proteinExistence type="predicted"/>
<dbReference type="PATRIC" id="fig|1280946.3.peg.2497"/>
<keyword evidence="3" id="KW-1185">Reference proteome</keyword>
<gene>
    <name evidence="2" type="ORF">HY29_16695</name>
</gene>
<protein>
    <recommendedName>
        <fullName evidence="1">Phospholipid/glycerol acyltransferase domain-containing protein</fullName>
    </recommendedName>
</protein>
<dbReference type="eggNOG" id="COG0204">
    <property type="taxonomic scope" value="Bacteria"/>
</dbReference>
<evidence type="ECO:0000259" key="1">
    <source>
        <dbReference type="SMART" id="SM00563"/>
    </source>
</evidence>
<dbReference type="SMART" id="SM00563">
    <property type="entry name" value="PlsC"/>
    <property type="match status" value="1"/>
</dbReference>
<comment type="caution">
    <text evidence="2">The sequence shown here is derived from an EMBL/GenBank/DDBJ whole genome shotgun (WGS) entry which is preliminary data.</text>
</comment>
<evidence type="ECO:0000313" key="3">
    <source>
        <dbReference type="Proteomes" id="UP000027037"/>
    </source>
</evidence>
<name>A0A062TZX7_9PROT</name>
<dbReference type="AlphaFoldDB" id="A0A062TZX7"/>
<dbReference type="InterPro" id="IPR002123">
    <property type="entry name" value="Plipid/glycerol_acylTrfase"/>
</dbReference>
<dbReference type="STRING" id="1280946.HY29_16695"/>
<dbReference type="SUPFAM" id="SSF69593">
    <property type="entry name" value="Glycerol-3-phosphate (1)-acyltransferase"/>
    <property type="match status" value="1"/>
</dbReference>